<sequence length="318" mass="37677">MVINMKREIGIVTCAFNIEDAQKMMKAIKESEPPKGTEMVIVYPQNNKPLGRWLRAQDIKGCKVRVMERKLSVRSKYVSFIRRMKGQRFLRPFDLSIAQGGIKRKEIYLSYASKKCRAKWILYLYPDMRLKKEFWTQINKYKEQLNKNGVIILDYSKKNEMKACWNKKGHQLEQMVMAMNGMQYAVLWRKKRYRETKRCLKFTSTNASYNMEFAIYTRALEDNYGILFGPIIGYDQKTFDGDISNMFKPIERIAFLKGMFRFYHTVNNKTKVDYSPYISMGHKPEELFVQELNIIADNFENAGDDYTAKRYRNLIQSI</sequence>
<reference evidence="1 2" key="1">
    <citation type="submission" date="2016-10" db="EMBL/GenBank/DDBJ databases">
        <authorList>
            <person name="de Groot N.N."/>
        </authorList>
    </citation>
    <scope>NUCLEOTIDE SEQUENCE [LARGE SCALE GENOMIC DNA]</scope>
    <source>
        <strain evidence="1 2">DSM 3217</strain>
    </source>
</reference>
<gene>
    <name evidence="1" type="ORF">SAMN02910417_01166</name>
</gene>
<dbReference type="Proteomes" id="UP000199228">
    <property type="component" value="Unassembled WGS sequence"/>
</dbReference>
<keyword evidence="2" id="KW-1185">Reference proteome</keyword>
<dbReference type="STRING" id="1732.SAMN02910417_01166"/>
<proteinExistence type="predicted"/>
<evidence type="ECO:0000313" key="1">
    <source>
        <dbReference type="EMBL" id="SDB15584.1"/>
    </source>
</evidence>
<dbReference type="AlphaFoldDB" id="A0A1G6B4I1"/>
<accession>A0A1G6B4I1</accession>
<evidence type="ECO:0000313" key="2">
    <source>
        <dbReference type="Proteomes" id="UP000199228"/>
    </source>
</evidence>
<protein>
    <submittedName>
        <fullName evidence="1">Uncharacterized protein</fullName>
    </submittedName>
</protein>
<organism evidence="1 2">
    <name type="scientific">Eubacterium oxidoreducens</name>
    <dbReference type="NCBI Taxonomy" id="1732"/>
    <lineage>
        <taxon>Bacteria</taxon>
        <taxon>Bacillati</taxon>
        <taxon>Bacillota</taxon>
        <taxon>Clostridia</taxon>
        <taxon>Eubacteriales</taxon>
        <taxon>Eubacteriaceae</taxon>
        <taxon>Eubacterium</taxon>
    </lineage>
</organism>
<dbReference type="EMBL" id="FMXR01000008">
    <property type="protein sequence ID" value="SDB15584.1"/>
    <property type="molecule type" value="Genomic_DNA"/>
</dbReference>
<name>A0A1G6B4I1_EUBOX</name>